<keyword evidence="4 8" id="KW-1133">Transmembrane helix</keyword>
<keyword evidence="2" id="KW-1003">Cell membrane</keyword>
<evidence type="ECO:0000256" key="1">
    <source>
        <dbReference type="ARBA" id="ARBA00004651"/>
    </source>
</evidence>
<feature type="domain" description="NADH-Ubiquinone oxidoreductase (complex I) chain 5 N-terminal" evidence="10">
    <location>
        <begin position="60"/>
        <end position="92"/>
    </location>
</feature>
<evidence type="ECO:0000259" key="10">
    <source>
        <dbReference type="Pfam" id="PF00662"/>
    </source>
</evidence>
<dbReference type="EMBL" id="MEYS01000001">
    <property type="protein sequence ID" value="OGD34683.1"/>
    <property type="molecule type" value="Genomic_DNA"/>
</dbReference>
<evidence type="ECO:0000256" key="7">
    <source>
        <dbReference type="RuleBase" id="RU000320"/>
    </source>
</evidence>
<feature type="transmembrane region" description="Helical" evidence="8">
    <location>
        <begin position="102"/>
        <end position="121"/>
    </location>
</feature>
<feature type="transmembrane region" description="Helical" evidence="8">
    <location>
        <begin position="68"/>
        <end position="90"/>
    </location>
</feature>
<dbReference type="STRING" id="1797298.A2988_04250"/>
<dbReference type="PANTHER" id="PTHR42682:SF5">
    <property type="entry name" value="HYDROGENASE-4 COMPONENT F"/>
    <property type="match status" value="1"/>
</dbReference>
<keyword evidence="6 8" id="KW-0472">Membrane</keyword>
<feature type="transmembrane region" description="Helical" evidence="8">
    <location>
        <begin position="158"/>
        <end position="179"/>
    </location>
</feature>
<dbReference type="Proteomes" id="UP000176650">
    <property type="component" value="Unassembled WGS sequence"/>
</dbReference>
<dbReference type="Pfam" id="PF00361">
    <property type="entry name" value="Proton_antipo_M"/>
    <property type="match status" value="1"/>
</dbReference>
<evidence type="ECO:0008006" key="13">
    <source>
        <dbReference type="Google" id="ProtNLM"/>
    </source>
</evidence>
<organism evidence="11 12">
    <name type="scientific">Candidatus Azambacteria bacterium RIFCSPLOWO2_01_FULL_46_25</name>
    <dbReference type="NCBI Taxonomy" id="1797298"/>
    <lineage>
        <taxon>Bacteria</taxon>
        <taxon>Candidatus Azamiibacteriota</taxon>
    </lineage>
</organism>
<accession>A0A1F5BVN9</accession>
<dbReference type="InterPro" id="IPR003918">
    <property type="entry name" value="NADH_UbQ_OxRdtase"/>
</dbReference>
<dbReference type="InterPro" id="IPR001516">
    <property type="entry name" value="Proton_antipo_N"/>
</dbReference>
<dbReference type="GO" id="GO:0008137">
    <property type="term" value="F:NADH dehydrogenase (ubiquinone) activity"/>
    <property type="evidence" value="ECO:0007669"/>
    <property type="project" value="InterPro"/>
</dbReference>
<evidence type="ECO:0000256" key="8">
    <source>
        <dbReference type="SAM" id="Phobius"/>
    </source>
</evidence>
<dbReference type="InterPro" id="IPR001750">
    <property type="entry name" value="ND/Mrp_TM"/>
</dbReference>
<protein>
    <recommendedName>
        <fullName evidence="13">NADH:quinone oxidoreductase/Mrp antiporter membrane subunit domain-containing protein</fullName>
    </recommendedName>
</protein>
<dbReference type="InterPro" id="IPR052175">
    <property type="entry name" value="ComplexI-like_HydComp"/>
</dbReference>
<evidence type="ECO:0000259" key="9">
    <source>
        <dbReference type="Pfam" id="PF00361"/>
    </source>
</evidence>
<comment type="caution">
    <text evidence="11">The sequence shown here is derived from an EMBL/GenBank/DDBJ whole genome shotgun (WGS) entry which is preliminary data.</text>
</comment>
<feature type="transmembrane region" description="Helical" evidence="8">
    <location>
        <begin position="368"/>
        <end position="388"/>
    </location>
</feature>
<dbReference type="GO" id="GO:0042773">
    <property type="term" value="P:ATP synthesis coupled electron transport"/>
    <property type="evidence" value="ECO:0007669"/>
    <property type="project" value="InterPro"/>
</dbReference>
<dbReference type="Pfam" id="PF00662">
    <property type="entry name" value="Proton_antipo_N"/>
    <property type="match status" value="1"/>
</dbReference>
<feature type="transmembrane region" description="Helical" evidence="8">
    <location>
        <begin position="448"/>
        <end position="469"/>
    </location>
</feature>
<keyword evidence="5" id="KW-0560">Oxidoreductase</keyword>
<evidence type="ECO:0000256" key="3">
    <source>
        <dbReference type="ARBA" id="ARBA00022692"/>
    </source>
</evidence>
<dbReference type="PANTHER" id="PTHR42682">
    <property type="entry name" value="HYDROGENASE-4 COMPONENT F"/>
    <property type="match status" value="1"/>
</dbReference>
<proteinExistence type="predicted"/>
<evidence type="ECO:0000256" key="2">
    <source>
        <dbReference type="ARBA" id="ARBA00022475"/>
    </source>
</evidence>
<feature type="transmembrane region" description="Helical" evidence="8">
    <location>
        <begin position="27"/>
        <end position="48"/>
    </location>
</feature>
<sequence length="486" mass="53229">MLSIILAIPFFAAVASFFTREKRNIELLNVCSQAVVMVLSVVLAVWVARDGALFSPGGFLMADALSAYMAAIIGTISFVVIVYSVFYLSEEMRNEIIGMRRFRQYFALLQLFIFTMLLAVLSDNLAVMWIAIEGTTLATAFLISFYNNEKTLEAAWKYIIICTVGITLALFGTILTYYASLKSGMPAVDVLLWSSIAAQAHAFGPELMKIAFIFIFVGYGTKVGLVPMHTWLPDAHTRAPSPISALMSGVLLNVALYSILRFKVITDAALGAADFTNRLFLIFGVTSVVAAAFIILVARKYKRMLAYSSIENMGLISLGIGFGHPLAVMGALWHIVNHALAKSLLFFTAGNVFLKYHSGKIGNVRGMLTVIPWTSFFFICGILAIVGVPPFSIFFSKLLIFSGGFASSYGILAFLMLLPLAVVFAGFFRHAGAMLFGEPPQELEKGEARPLTIIPILFTIALLLVFSIAPPADFMRLLEQMRAIIQ</sequence>
<feature type="domain" description="NADH:quinone oxidoreductase/Mrp antiporter transmembrane" evidence="9">
    <location>
        <begin position="122"/>
        <end position="415"/>
    </location>
</feature>
<feature type="transmembrane region" description="Helical" evidence="8">
    <location>
        <begin position="280"/>
        <end position="298"/>
    </location>
</feature>
<dbReference type="GO" id="GO:0016491">
    <property type="term" value="F:oxidoreductase activity"/>
    <property type="evidence" value="ECO:0007669"/>
    <property type="project" value="UniProtKB-KW"/>
</dbReference>
<comment type="subcellular location">
    <subcellularLocation>
        <location evidence="1">Cell membrane</location>
        <topology evidence="1">Multi-pass membrane protein</topology>
    </subcellularLocation>
    <subcellularLocation>
        <location evidence="7">Membrane</location>
        <topology evidence="7">Multi-pass membrane protein</topology>
    </subcellularLocation>
</comment>
<dbReference type="PRINTS" id="PR01437">
    <property type="entry name" value="NUOXDRDTASE4"/>
</dbReference>
<evidence type="ECO:0000313" key="11">
    <source>
        <dbReference type="EMBL" id="OGD34683.1"/>
    </source>
</evidence>
<name>A0A1F5BVN9_9BACT</name>
<keyword evidence="3 7" id="KW-0812">Transmembrane</keyword>
<evidence type="ECO:0000256" key="5">
    <source>
        <dbReference type="ARBA" id="ARBA00023002"/>
    </source>
</evidence>
<dbReference type="AlphaFoldDB" id="A0A1F5BVN9"/>
<dbReference type="GO" id="GO:0005886">
    <property type="term" value="C:plasma membrane"/>
    <property type="evidence" value="ECO:0007669"/>
    <property type="project" value="UniProtKB-SubCell"/>
</dbReference>
<feature type="transmembrane region" description="Helical" evidence="8">
    <location>
        <begin position="310"/>
        <end position="333"/>
    </location>
</feature>
<feature type="transmembrane region" description="Helical" evidence="8">
    <location>
        <begin position="127"/>
        <end position="146"/>
    </location>
</feature>
<gene>
    <name evidence="11" type="ORF">A2988_04250</name>
</gene>
<evidence type="ECO:0000256" key="4">
    <source>
        <dbReference type="ARBA" id="ARBA00022989"/>
    </source>
</evidence>
<reference evidence="11 12" key="1">
    <citation type="journal article" date="2016" name="Nat. Commun.">
        <title>Thousands of microbial genomes shed light on interconnected biogeochemical processes in an aquifer system.</title>
        <authorList>
            <person name="Anantharaman K."/>
            <person name="Brown C.T."/>
            <person name="Hug L.A."/>
            <person name="Sharon I."/>
            <person name="Castelle C.J."/>
            <person name="Probst A.J."/>
            <person name="Thomas B.C."/>
            <person name="Singh A."/>
            <person name="Wilkins M.J."/>
            <person name="Karaoz U."/>
            <person name="Brodie E.L."/>
            <person name="Williams K.H."/>
            <person name="Hubbard S.S."/>
            <person name="Banfield J.F."/>
        </authorList>
    </citation>
    <scope>NUCLEOTIDE SEQUENCE [LARGE SCALE GENOMIC DNA]</scope>
</reference>
<feature type="transmembrane region" description="Helical" evidence="8">
    <location>
        <begin position="243"/>
        <end position="260"/>
    </location>
</feature>
<feature type="transmembrane region" description="Helical" evidence="8">
    <location>
        <begin position="210"/>
        <end position="231"/>
    </location>
</feature>
<evidence type="ECO:0000256" key="6">
    <source>
        <dbReference type="ARBA" id="ARBA00023136"/>
    </source>
</evidence>
<evidence type="ECO:0000313" key="12">
    <source>
        <dbReference type="Proteomes" id="UP000176650"/>
    </source>
</evidence>
<feature type="transmembrane region" description="Helical" evidence="8">
    <location>
        <begin position="408"/>
        <end position="428"/>
    </location>
</feature>